<dbReference type="Proteomes" id="UP000005466">
    <property type="component" value="Unassembled WGS sequence"/>
</dbReference>
<evidence type="ECO:0000313" key="1">
    <source>
        <dbReference type="EMBL" id="EGH19818.1"/>
    </source>
</evidence>
<reference evidence="1 2" key="1">
    <citation type="journal article" date="2011" name="PLoS Pathog.">
        <title>Dynamic evolution of pathogenicity revealed by sequencing and comparative genomics of 19 Pseudomonas syringae isolates.</title>
        <authorList>
            <person name="Baltrus D.A."/>
            <person name="Nishimura M.T."/>
            <person name="Romanchuk A."/>
            <person name="Chang J.H."/>
            <person name="Mukhtar M.S."/>
            <person name="Cherkis K."/>
            <person name="Roach J."/>
            <person name="Grant S.R."/>
            <person name="Jones C.D."/>
            <person name="Dangl J.L."/>
        </authorList>
    </citation>
    <scope>NUCLEOTIDE SEQUENCE [LARGE SCALE GENOMIC DNA]</scope>
    <source>
        <strain evidence="2">race 4</strain>
    </source>
</reference>
<sequence length="28" mass="2928">RPASLLSNAANAVIQALKKPPVAIPQPY</sequence>
<evidence type="ECO:0000313" key="2">
    <source>
        <dbReference type="Proteomes" id="UP000005466"/>
    </source>
</evidence>
<dbReference type="BioCyc" id="PSYR875330:G11XH-1637-MONOMER"/>
<gene>
    <name evidence="1" type="ORF">Pgy4_43512</name>
</gene>
<name>F3CKM6_PSESG</name>
<protein>
    <submittedName>
        <fullName evidence="1">Uncharacterized protein</fullName>
    </submittedName>
</protein>
<feature type="non-terminal residue" evidence="1">
    <location>
        <position position="1"/>
    </location>
</feature>
<dbReference type="HOGENOM" id="CLU_3413901_0_0_6"/>
<organism evidence="1 2">
    <name type="scientific">Pseudomonas savastanoi pv. glycinea str. race 4</name>
    <dbReference type="NCBI Taxonomy" id="875330"/>
    <lineage>
        <taxon>Bacteria</taxon>
        <taxon>Pseudomonadati</taxon>
        <taxon>Pseudomonadota</taxon>
        <taxon>Gammaproteobacteria</taxon>
        <taxon>Pseudomonadales</taxon>
        <taxon>Pseudomonadaceae</taxon>
        <taxon>Pseudomonas</taxon>
    </lineage>
</organism>
<accession>F3CKM6</accession>
<proteinExistence type="predicted"/>
<dbReference type="AlphaFoldDB" id="F3CKM6"/>
<dbReference type="EMBL" id="ADWY01004393">
    <property type="protein sequence ID" value="EGH19818.1"/>
    <property type="molecule type" value="Genomic_DNA"/>
</dbReference>
<comment type="caution">
    <text evidence="1">The sequence shown here is derived from an EMBL/GenBank/DDBJ whole genome shotgun (WGS) entry which is preliminary data.</text>
</comment>